<dbReference type="Proteomes" id="UP000830729">
    <property type="component" value="Chromosome"/>
</dbReference>
<name>A0A8U0HVD3_9EURY</name>
<keyword evidence="3" id="KW-1185">Reference proteome</keyword>
<gene>
    <name evidence="2" type="ORF">M0R89_03160</name>
</gene>
<dbReference type="InterPro" id="IPR001279">
    <property type="entry name" value="Metallo-B-lactamas"/>
</dbReference>
<proteinExistence type="predicted"/>
<dbReference type="KEGG" id="halx:M0R89_03160"/>
<evidence type="ECO:0000259" key="1">
    <source>
        <dbReference type="SMART" id="SM00849"/>
    </source>
</evidence>
<protein>
    <submittedName>
        <fullName evidence="2">MBL fold metallo-hydrolase</fullName>
    </submittedName>
</protein>
<dbReference type="Gene3D" id="3.60.15.10">
    <property type="entry name" value="Ribonuclease Z/Hydroxyacylglutathione hydrolase-like"/>
    <property type="match status" value="1"/>
</dbReference>
<dbReference type="GeneID" id="72184165"/>
<evidence type="ECO:0000313" key="3">
    <source>
        <dbReference type="Proteomes" id="UP000830729"/>
    </source>
</evidence>
<dbReference type="EMBL" id="CP096659">
    <property type="protein sequence ID" value="UPV75075.1"/>
    <property type="molecule type" value="Genomic_DNA"/>
</dbReference>
<dbReference type="Pfam" id="PF00753">
    <property type="entry name" value="Lactamase_B"/>
    <property type="match status" value="1"/>
</dbReference>
<organism evidence="2 3">
    <name type="scientific">Halorussus limi</name>
    <dbReference type="NCBI Taxonomy" id="2938695"/>
    <lineage>
        <taxon>Archaea</taxon>
        <taxon>Methanobacteriati</taxon>
        <taxon>Methanobacteriota</taxon>
        <taxon>Stenosarchaea group</taxon>
        <taxon>Halobacteria</taxon>
        <taxon>Halobacteriales</taxon>
        <taxon>Haladaptataceae</taxon>
        <taxon>Halorussus</taxon>
    </lineage>
</organism>
<reference evidence="2 3" key="1">
    <citation type="submission" date="2022-04" db="EMBL/GenBank/DDBJ databases">
        <title>Diverse halophilic archaea isolated from saline environments.</title>
        <authorList>
            <person name="Cui H.-L."/>
        </authorList>
    </citation>
    <scope>NUCLEOTIDE SEQUENCE [LARGE SCALE GENOMIC DNA]</scope>
    <source>
        <strain evidence="2 3">XZYJT49</strain>
    </source>
</reference>
<dbReference type="InterPro" id="IPR036866">
    <property type="entry name" value="RibonucZ/Hydroxyglut_hydro"/>
</dbReference>
<dbReference type="SUPFAM" id="SSF56281">
    <property type="entry name" value="Metallo-hydrolase/oxidoreductase"/>
    <property type="match status" value="1"/>
</dbReference>
<dbReference type="InterPro" id="IPR050855">
    <property type="entry name" value="NDM-1-like"/>
</dbReference>
<dbReference type="PANTHER" id="PTHR42951">
    <property type="entry name" value="METALLO-BETA-LACTAMASE DOMAIN-CONTAINING"/>
    <property type="match status" value="1"/>
</dbReference>
<dbReference type="CDD" id="cd07721">
    <property type="entry name" value="yflN-like_MBL-fold"/>
    <property type="match status" value="1"/>
</dbReference>
<dbReference type="AlphaFoldDB" id="A0A8U0HVD3"/>
<evidence type="ECO:0000313" key="2">
    <source>
        <dbReference type="EMBL" id="UPV75075.1"/>
    </source>
</evidence>
<sequence length="231" mass="24920">MATATQLEAEPGTEAGVWWLDLGGVNAYLADDDGDLVLVDAGTPRDAADIRDGIHEAGYRVSDVARVLVTHYDVDHVGALSKLGLDAPVYVGRADAEILAGQRKPSVRNHKGLLQRVTNPLVSVPDLSIRPVVEGDRIGSFTAYHTPGHSPGHMVYVAESPSVAFLGDLVRETDGKLVASPWAMSYDTDEVAQSVRRLARDVPDFEMAAMGHGTPIMRRGSERLRELADRT</sequence>
<dbReference type="RefSeq" id="WP_248651118.1">
    <property type="nucleotide sequence ID" value="NZ_CP096659.1"/>
</dbReference>
<accession>A0A8U0HVD3</accession>
<dbReference type="PANTHER" id="PTHR42951:SF4">
    <property type="entry name" value="ACYL-COENZYME A THIOESTERASE MBLAC2"/>
    <property type="match status" value="1"/>
</dbReference>
<feature type="domain" description="Metallo-beta-lactamase" evidence="1">
    <location>
        <begin position="24"/>
        <end position="212"/>
    </location>
</feature>
<dbReference type="SMART" id="SM00849">
    <property type="entry name" value="Lactamase_B"/>
    <property type="match status" value="1"/>
</dbReference>